<gene>
    <name evidence="1" type="ORF">BJX63DRAFT_444471</name>
</gene>
<accession>A0ABR4H5W7</accession>
<dbReference type="Gene3D" id="3.40.50.1580">
    <property type="entry name" value="Nucleoside phosphorylase domain"/>
    <property type="match status" value="1"/>
</dbReference>
<dbReference type="PANTHER" id="PTHR46082">
    <property type="entry name" value="ATP/GTP-BINDING PROTEIN-RELATED"/>
    <property type="match status" value="1"/>
</dbReference>
<sequence length="252" mass="27326">MAPKAYPVGIICVLPLDLLAVRKHKVVAACLPDGEYGTNSAADVAANMGRTFPSVKLALLVGIGGGVPSLANDIRLGDVVVSRPTGTSPGIIQDEMGKVLENRGFTQVGSLQPLPRLIMTAPSNLRSDPYLSATRRDCGLSTRISIPRKDLDRLFTSDYSHDPQHATCDNCDLARLQARSPRPSDKNNGHHPHIHYDTIASGNRVVRDAKFRDHWGTRSNILCFEMEAAGIMNTLSCLVIRGICDYSGQPQE</sequence>
<dbReference type="InterPro" id="IPR053137">
    <property type="entry name" value="NLR-like"/>
</dbReference>
<dbReference type="PANTHER" id="PTHR46082:SF11">
    <property type="entry name" value="AAA+ ATPASE DOMAIN-CONTAINING PROTEIN-RELATED"/>
    <property type="match status" value="1"/>
</dbReference>
<keyword evidence="2" id="KW-1185">Reference proteome</keyword>
<dbReference type="SUPFAM" id="SSF53167">
    <property type="entry name" value="Purine and uridine phosphorylases"/>
    <property type="match status" value="1"/>
</dbReference>
<dbReference type="Proteomes" id="UP001610334">
    <property type="component" value="Unassembled WGS sequence"/>
</dbReference>
<protein>
    <submittedName>
        <fullName evidence="1">Nucleoside phosphorylase domain-containing protein</fullName>
    </submittedName>
</protein>
<name>A0ABR4H5W7_9EURO</name>
<dbReference type="InterPro" id="IPR035994">
    <property type="entry name" value="Nucleoside_phosphorylase_sf"/>
</dbReference>
<evidence type="ECO:0000313" key="1">
    <source>
        <dbReference type="EMBL" id="KAL2810850.1"/>
    </source>
</evidence>
<evidence type="ECO:0000313" key="2">
    <source>
        <dbReference type="Proteomes" id="UP001610334"/>
    </source>
</evidence>
<proteinExistence type="predicted"/>
<reference evidence="1 2" key="1">
    <citation type="submission" date="2024-07" db="EMBL/GenBank/DDBJ databases">
        <title>Section-level genome sequencing and comparative genomics of Aspergillus sections Usti and Cavernicolus.</title>
        <authorList>
            <consortium name="Lawrence Berkeley National Laboratory"/>
            <person name="Nybo J.L."/>
            <person name="Vesth T.C."/>
            <person name="Theobald S."/>
            <person name="Frisvad J.C."/>
            <person name="Larsen T.O."/>
            <person name="Kjaerboelling I."/>
            <person name="Rothschild-Mancinelli K."/>
            <person name="Lyhne E.K."/>
            <person name="Kogle M.E."/>
            <person name="Barry K."/>
            <person name="Clum A."/>
            <person name="Na H."/>
            <person name="Ledsgaard L."/>
            <person name="Lin J."/>
            <person name="Lipzen A."/>
            <person name="Kuo A."/>
            <person name="Riley R."/>
            <person name="Mondo S."/>
            <person name="Labutti K."/>
            <person name="Haridas S."/>
            <person name="Pangalinan J."/>
            <person name="Salamov A.A."/>
            <person name="Simmons B.A."/>
            <person name="Magnuson J.K."/>
            <person name="Chen J."/>
            <person name="Drula E."/>
            <person name="Henrissat B."/>
            <person name="Wiebenga A."/>
            <person name="Lubbers R.J."/>
            <person name="Gomes A.C."/>
            <person name="Makela M.R."/>
            <person name="Stajich J."/>
            <person name="Grigoriev I.V."/>
            <person name="Mortensen U.H."/>
            <person name="De Vries R.P."/>
            <person name="Baker S.E."/>
            <person name="Andersen M.R."/>
        </authorList>
    </citation>
    <scope>NUCLEOTIDE SEQUENCE [LARGE SCALE GENOMIC DNA]</scope>
    <source>
        <strain evidence="1 2">CBS 588.65</strain>
    </source>
</reference>
<dbReference type="EMBL" id="JBFXLT010000066">
    <property type="protein sequence ID" value="KAL2810850.1"/>
    <property type="molecule type" value="Genomic_DNA"/>
</dbReference>
<organism evidence="1 2">
    <name type="scientific">Aspergillus granulosus</name>
    <dbReference type="NCBI Taxonomy" id="176169"/>
    <lineage>
        <taxon>Eukaryota</taxon>
        <taxon>Fungi</taxon>
        <taxon>Dikarya</taxon>
        <taxon>Ascomycota</taxon>
        <taxon>Pezizomycotina</taxon>
        <taxon>Eurotiomycetes</taxon>
        <taxon>Eurotiomycetidae</taxon>
        <taxon>Eurotiales</taxon>
        <taxon>Aspergillaceae</taxon>
        <taxon>Aspergillus</taxon>
        <taxon>Aspergillus subgen. Nidulantes</taxon>
    </lineage>
</organism>
<comment type="caution">
    <text evidence="1">The sequence shown here is derived from an EMBL/GenBank/DDBJ whole genome shotgun (WGS) entry which is preliminary data.</text>
</comment>